<keyword evidence="18" id="KW-1185">Reference proteome</keyword>
<dbReference type="HAMAP" id="MF_00790">
    <property type="entry name" value="Lipase_chap"/>
    <property type="match status" value="1"/>
</dbReference>
<dbReference type="Pfam" id="PF03280">
    <property type="entry name" value="Lipase_chap"/>
    <property type="match status" value="1"/>
</dbReference>
<keyword evidence="5 16" id="KW-1003">Cell membrane</keyword>
<dbReference type="GO" id="GO:0005886">
    <property type="term" value="C:plasma membrane"/>
    <property type="evidence" value="ECO:0007669"/>
    <property type="project" value="UniProtKB-SubCell"/>
</dbReference>
<comment type="subcellular location">
    <subcellularLocation>
        <location evidence="2">Cell inner membrane</location>
        <topology evidence="2">Single-pass membrane protein</topology>
        <orientation evidence="2">Periplasmic side</orientation>
    </subcellularLocation>
</comment>
<evidence type="ECO:0000256" key="14">
    <source>
        <dbReference type="ARBA" id="ARBA00031542"/>
    </source>
</evidence>
<keyword evidence="10 16" id="KW-0443">Lipid metabolism</keyword>
<dbReference type="InterPro" id="IPR004961">
    <property type="entry name" value="Lipase_chaperone"/>
</dbReference>
<dbReference type="GO" id="GO:0006457">
    <property type="term" value="P:protein folding"/>
    <property type="evidence" value="ECO:0007669"/>
    <property type="project" value="UniProtKB-UniRule"/>
</dbReference>
<protein>
    <recommendedName>
        <fullName evidence="4 16">Lipase chaperone</fullName>
    </recommendedName>
    <alternativeName>
        <fullName evidence="16">Lipase activator protein</fullName>
    </alternativeName>
    <alternativeName>
        <fullName evidence="15 16">Lipase foldase</fullName>
    </alternativeName>
    <alternativeName>
        <fullName evidence="13 16">Lipase helper protein</fullName>
    </alternativeName>
    <alternativeName>
        <fullName evidence="14 16">Lipase modulator</fullName>
    </alternativeName>
</protein>
<evidence type="ECO:0000256" key="3">
    <source>
        <dbReference type="ARBA" id="ARBA00010358"/>
    </source>
</evidence>
<name>A0A2G1VEY5_9GAMM</name>
<evidence type="ECO:0000256" key="7">
    <source>
        <dbReference type="ARBA" id="ARBA00022692"/>
    </source>
</evidence>
<dbReference type="OrthoDB" id="7025807at2"/>
<dbReference type="Proteomes" id="UP000229044">
    <property type="component" value="Unassembled WGS sequence"/>
</dbReference>
<comment type="caution">
    <text evidence="17">The sequence shown here is derived from an EMBL/GenBank/DDBJ whole genome shotgun (WGS) entry which is preliminary data.</text>
</comment>
<reference evidence="17 18" key="1">
    <citation type="submission" date="2017-09" db="EMBL/GenBank/DDBJ databases">
        <title>The draft genome sequences of Marinobacter guineae M3B.</title>
        <authorList>
            <person name="Cao J."/>
        </authorList>
    </citation>
    <scope>NUCLEOTIDE SEQUENCE [LARGE SCALE GENOMIC DNA]</scope>
    <source>
        <strain evidence="17 18">M3B</strain>
    </source>
</reference>
<evidence type="ECO:0000256" key="8">
    <source>
        <dbReference type="ARBA" id="ARBA00022963"/>
    </source>
</evidence>
<evidence type="ECO:0000256" key="5">
    <source>
        <dbReference type="ARBA" id="ARBA00022475"/>
    </source>
</evidence>
<evidence type="ECO:0000313" key="18">
    <source>
        <dbReference type="Proteomes" id="UP000229044"/>
    </source>
</evidence>
<comment type="similarity">
    <text evidence="3 16">Belongs to the lipase chaperone family.</text>
</comment>
<evidence type="ECO:0000256" key="12">
    <source>
        <dbReference type="ARBA" id="ARBA00023186"/>
    </source>
</evidence>
<feature type="transmembrane region" description="Helical" evidence="16">
    <location>
        <begin position="7"/>
        <end position="25"/>
    </location>
</feature>
<evidence type="ECO:0000256" key="6">
    <source>
        <dbReference type="ARBA" id="ARBA00022519"/>
    </source>
</evidence>
<evidence type="ECO:0000256" key="4">
    <source>
        <dbReference type="ARBA" id="ARBA00019692"/>
    </source>
</evidence>
<dbReference type="GO" id="GO:0051082">
    <property type="term" value="F:unfolded protein binding"/>
    <property type="evidence" value="ECO:0007669"/>
    <property type="project" value="UniProtKB-UniRule"/>
</dbReference>
<keyword evidence="7 16" id="KW-0812">Transmembrane</keyword>
<proteinExistence type="inferred from homology"/>
<evidence type="ECO:0000313" key="17">
    <source>
        <dbReference type="EMBL" id="PHQ25294.1"/>
    </source>
</evidence>
<organism evidence="17 18">
    <name type="scientific">Marinobacter guineae</name>
    <dbReference type="NCBI Taxonomy" id="432303"/>
    <lineage>
        <taxon>Bacteria</taxon>
        <taxon>Pseudomonadati</taxon>
        <taxon>Pseudomonadota</taxon>
        <taxon>Gammaproteobacteria</taxon>
        <taxon>Pseudomonadales</taxon>
        <taxon>Marinobacteraceae</taxon>
        <taxon>Marinobacter</taxon>
    </lineage>
</organism>
<dbReference type="SUPFAM" id="SSF158855">
    <property type="entry name" value="Lipase chaperone-like"/>
    <property type="match status" value="1"/>
</dbReference>
<evidence type="ECO:0000256" key="13">
    <source>
        <dbReference type="ARBA" id="ARBA00030948"/>
    </source>
</evidence>
<evidence type="ECO:0000256" key="10">
    <source>
        <dbReference type="ARBA" id="ARBA00023098"/>
    </source>
</evidence>
<sequence>MKSFIRFFVMFPVIIAVVAAFWLFATDSREATPPADSFSESEAVVVPGQRSSGKQVAPSKLVGGSSAVTVPEILPASLTGTSVPDGWAITDRLGNLIPTPHLRQMFEYFLSALGEESLGQLVARIESALAGLEEPARSQALATLGAYLDYKLAVSELEQTYGDVKGLGPDEVQRRIAEIHALRRTWLDAATAEAFFADDEAVDRFQMEKRRITRDESLTAEEKVEALRKAESSLPEPLREARKETRQFAEYEQVRQQLADDPRALRAWRQEAFGAEAADRLAQLEKEQQEWSLRWQAYSVERDRLMSSGLAAQEREEALDRLRARHFNETERIRAEALDSIR</sequence>
<evidence type="ECO:0000256" key="15">
    <source>
        <dbReference type="ARBA" id="ARBA00033028"/>
    </source>
</evidence>
<keyword evidence="12 16" id="KW-0143">Chaperone</keyword>
<gene>
    <name evidence="16" type="primary">lifO</name>
    <name evidence="17" type="ORF">CLH62_13215</name>
</gene>
<keyword evidence="6 16" id="KW-0997">Cell inner membrane</keyword>
<dbReference type="GO" id="GO:0016042">
    <property type="term" value="P:lipid catabolic process"/>
    <property type="evidence" value="ECO:0007669"/>
    <property type="project" value="UniProtKB-UniRule"/>
</dbReference>
<keyword evidence="8 16" id="KW-0442">Lipid degradation</keyword>
<accession>A0A2G1VEY5</accession>
<comment type="function">
    <text evidence="1 16">May be involved in the folding of the extracellular lipase during its passage through the periplasm.</text>
</comment>
<evidence type="ECO:0000256" key="11">
    <source>
        <dbReference type="ARBA" id="ARBA00023136"/>
    </source>
</evidence>
<evidence type="ECO:0000256" key="1">
    <source>
        <dbReference type="ARBA" id="ARBA00003280"/>
    </source>
</evidence>
<evidence type="ECO:0000256" key="2">
    <source>
        <dbReference type="ARBA" id="ARBA00004383"/>
    </source>
</evidence>
<dbReference type="AlphaFoldDB" id="A0A2G1VEY5"/>
<keyword evidence="9 16" id="KW-1133">Transmembrane helix</keyword>
<dbReference type="EMBL" id="NTFI01000003">
    <property type="protein sequence ID" value="PHQ25294.1"/>
    <property type="molecule type" value="Genomic_DNA"/>
</dbReference>
<evidence type="ECO:0000256" key="16">
    <source>
        <dbReference type="HAMAP-Rule" id="MF_00790"/>
    </source>
</evidence>
<evidence type="ECO:0000256" key="9">
    <source>
        <dbReference type="ARBA" id="ARBA00022989"/>
    </source>
</evidence>
<keyword evidence="11 16" id="KW-0472">Membrane</keyword>
<dbReference type="RefSeq" id="WP_099618601.1">
    <property type="nucleotide sequence ID" value="NZ_KZ319340.1"/>
</dbReference>